<dbReference type="GO" id="GO:0016020">
    <property type="term" value="C:membrane"/>
    <property type="evidence" value="ECO:0007669"/>
    <property type="project" value="UniProtKB-SubCell"/>
</dbReference>
<dbReference type="RefSeq" id="WP_102243241.1">
    <property type="nucleotide sequence ID" value="NZ_CP025704.1"/>
</dbReference>
<keyword evidence="5" id="KW-1133">Transmembrane helix</keyword>
<sequence>MYVVGELRDRKMINQMRDELFSMGISAQTHYSEKDDIYFLTVDEEKDLPRAMDYYRVKLGFQKPIEVDEEWVKIKTLPRGQVTYTIIIICAVLFGLSYSDMGKRLFDALFMGVPETGFLYEILHGQIWRLVTPILIHLSILHIVFNMLWFKDLGYLIEYKFGKNFLLIFILVSGVVSNVLQYCVSGPQFGGMSGVLYAMLGFVWVYKKIHEDMEYSLPPRDITIMIGWLLLCLTGFLGPIANTAHAGGLFVGMLFGLFKTPVKWERLHLKYFFLAFIFLAFTIGIEGLKLGGRYYVLLWQ</sequence>
<keyword evidence="4" id="KW-0378">Hydrolase</keyword>
<feature type="domain" description="Peptidase S54 rhomboid" evidence="7">
    <location>
        <begin position="125"/>
        <end position="258"/>
    </location>
</feature>
<protein>
    <recommendedName>
        <fullName evidence="7">Peptidase S54 rhomboid domain-containing protein</fullName>
    </recommendedName>
</protein>
<gene>
    <name evidence="8" type="ORF">C0V70_07475</name>
</gene>
<evidence type="ECO:0000259" key="7">
    <source>
        <dbReference type="Pfam" id="PF01694"/>
    </source>
</evidence>
<dbReference type="Gene3D" id="1.20.1540.10">
    <property type="entry name" value="Rhomboid-like"/>
    <property type="match status" value="1"/>
</dbReference>
<name>A0A2K9NR16_BACTC</name>
<keyword evidence="9" id="KW-1185">Reference proteome</keyword>
<dbReference type="KEGG" id="bsto:C0V70_07475"/>
<accession>A0A2K9NR16</accession>
<evidence type="ECO:0000256" key="1">
    <source>
        <dbReference type="ARBA" id="ARBA00004141"/>
    </source>
</evidence>
<evidence type="ECO:0000256" key="3">
    <source>
        <dbReference type="ARBA" id="ARBA00022692"/>
    </source>
</evidence>
<dbReference type="InterPro" id="IPR035952">
    <property type="entry name" value="Rhomboid-like_sf"/>
</dbReference>
<dbReference type="EMBL" id="CP025704">
    <property type="protein sequence ID" value="AUN97948.1"/>
    <property type="molecule type" value="Genomic_DNA"/>
</dbReference>
<evidence type="ECO:0000256" key="5">
    <source>
        <dbReference type="ARBA" id="ARBA00022989"/>
    </source>
</evidence>
<proteinExistence type="inferred from homology"/>
<dbReference type="GO" id="GO:0004252">
    <property type="term" value="F:serine-type endopeptidase activity"/>
    <property type="evidence" value="ECO:0007669"/>
    <property type="project" value="InterPro"/>
</dbReference>
<dbReference type="InterPro" id="IPR050925">
    <property type="entry name" value="Rhomboid_protease_S54"/>
</dbReference>
<keyword evidence="6" id="KW-0472">Membrane</keyword>
<comment type="similarity">
    <text evidence="2">Belongs to the peptidase S54 family.</text>
</comment>
<dbReference type="SUPFAM" id="SSF144091">
    <property type="entry name" value="Rhomboid-like"/>
    <property type="match status" value="1"/>
</dbReference>
<dbReference type="InterPro" id="IPR022764">
    <property type="entry name" value="Peptidase_S54_rhomboid_dom"/>
</dbReference>
<comment type="subcellular location">
    <subcellularLocation>
        <location evidence="1">Membrane</location>
        <topology evidence="1">Multi-pass membrane protein</topology>
    </subcellularLocation>
</comment>
<dbReference type="OrthoDB" id="9778341at2"/>
<evidence type="ECO:0000256" key="2">
    <source>
        <dbReference type="ARBA" id="ARBA00009045"/>
    </source>
</evidence>
<keyword evidence="3" id="KW-0812">Transmembrane</keyword>
<reference evidence="8 9" key="1">
    <citation type="submission" date="2018-01" db="EMBL/GenBank/DDBJ databases">
        <title>Complete genome sequence of Bacteriovorax stolpii DSM12778.</title>
        <authorList>
            <person name="Tang B."/>
            <person name="Chang J."/>
        </authorList>
    </citation>
    <scope>NUCLEOTIDE SEQUENCE [LARGE SCALE GENOMIC DNA]</scope>
    <source>
        <strain evidence="8 9">DSM 12778</strain>
    </source>
</reference>
<organism evidence="8 9">
    <name type="scientific">Bacteriovorax stolpii</name>
    <name type="common">Bdellovibrio stolpii</name>
    <dbReference type="NCBI Taxonomy" id="960"/>
    <lineage>
        <taxon>Bacteria</taxon>
        <taxon>Pseudomonadati</taxon>
        <taxon>Bdellovibrionota</taxon>
        <taxon>Bacteriovoracia</taxon>
        <taxon>Bacteriovoracales</taxon>
        <taxon>Bacteriovoracaceae</taxon>
        <taxon>Bacteriovorax</taxon>
    </lineage>
</organism>
<evidence type="ECO:0000256" key="4">
    <source>
        <dbReference type="ARBA" id="ARBA00022801"/>
    </source>
</evidence>
<evidence type="ECO:0000313" key="8">
    <source>
        <dbReference type="EMBL" id="AUN97948.1"/>
    </source>
</evidence>
<evidence type="ECO:0000256" key="6">
    <source>
        <dbReference type="ARBA" id="ARBA00023136"/>
    </source>
</evidence>
<dbReference type="Proteomes" id="UP000235584">
    <property type="component" value="Chromosome"/>
</dbReference>
<dbReference type="PANTHER" id="PTHR43731">
    <property type="entry name" value="RHOMBOID PROTEASE"/>
    <property type="match status" value="1"/>
</dbReference>
<dbReference type="AlphaFoldDB" id="A0A2K9NR16"/>
<dbReference type="PANTHER" id="PTHR43731:SF14">
    <property type="entry name" value="PRESENILIN-ASSOCIATED RHOMBOID-LIKE PROTEIN, MITOCHONDRIAL"/>
    <property type="match status" value="1"/>
</dbReference>
<dbReference type="Pfam" id="PF01694">
    <property type="entry name" value="Rhomboid"/>
    <property type="match status" value="1"/>
</dbReference>
<evidence type="ECO:0000313" key="9">
    <source>
        <dbReference type="Proteomes" id="UP000235584"/>
    </source>
</evidence>